<evidence type="ECO:0000313" key="4">
    <source>
        <dbReference type="Proteomes" id="UP001050691"/>
    </source>
</evidence>
<sequence length="203" mass="22630">MPSYTLSHQAYVKIYLHAAKYPHKTVNGVLIGKKGKSREDSVAVLDAIPLLHLWTTLSPMMEIGLELAKTHAESRELLVVGYYQASERLYDNVLPPTGEKVVGKIREWFKDAIALVLDGNKIGSGEAGLIPYLYNGVTWRPDVSAFSPSSNISLENPRSPSRALDLIRNHKLHQQFNDFDDHLENVSADWLSNAACFDENPTA</sequence>
<dbReference type="PANTHER" id="PTHR12941:SF10">
    <property type="entry name" value="ER MEMBRANE PROTEIN COMPLEX SUBUNIT 8_9 HOMOLOG"/>
    <property type="match status" value="1"/>
</dbReference>
<evidence type="ECO:0000259" key="2">
    <source>
        <dbReference type="PROSITE" id="PS50249"/>
    </source>
</evidence>
<evidence type="ECO:0000313" key="3">
    <source>
        <dbReference type="EMBL" id="GJJ14287.1"/>
    </source>
</evidence>
<comment type="similarity">
    <text evidence="1">Belongs to the EMC8/EMC9 family.</text>
</comment>
<dbReference type="GO" id="GO:0072546">
    <property type="term" value="C:EMC complex"/>
    <property type="evidence" value="ECO:0007669"/>
    <property type="project" value="InterPro"/>
</dbReference>
<proteinExistence type="inferred from homology"/>
<dbReference type="InterPro" id="IPR005366">
    <property type="entry name" value="EMC8/9"/>
</dbReference>
<organism evidence="3 4">
    <name type="scientific">Clathrus columnatus</name>
    <dbReference type="NCBI Taxonomy" id="1419009"/>
    <lineage>
        <taxon>Eukaryota</taxon>
        <taxon>Fungi</taxon>
        <taxon>Dikarya</taxon>
        <taxon>Basidiomycota</taxon>
        <taxon>Agaricomycotina</taxon>
        <taxon>Agaricomycetes</taxon>
        <taxon>Phallomycetidae</taxon>
        <taxon>Phallales</taxon>
        <taxon>Clathraceae</taxon>
        <taxon>Clathrus</taxon>
    </lineage>
</organism>
<dbReference type="AlphaFoldDB" id="A0AAV5AKL6"/>
<protein>
    <recommendedName>
        <fullName evidence="2">MPN domain-containing protein</fullName>
    </recommendedName>
</protein>
<dbReference type="Proteomes" id="UP001050691">
    <property type="component" value="Unassembled WGS sequence"/>
</dbReference>
<dbReference type="CDD" id="cd08060">
    <property type="entry name" value="MPN_UPF0172"/>
    <property type="match status" value="1"/>
</dbReference>
<evidence type="ECO:0000256" key="1">
    <source>
        <dbReference type="ARBA" id="ARBA00007461"/>
    </source>
</evidence>
<name>A0AAV5AKL6_9AGAM</name>
<accession>A0AAV5AKL6</accession>
<dbReference type="PROSITE" id="PS50249">
    <property type="entry name" value="MPN"/>
    <property type="match status" value="1"/>
</dbReference>
<dbReference type="InterPro" id="IPR037518">
    <property type="entry name" value="MPN"/>
</dbReference>
<keyword evidence="4" id="KW-1185">Reference proteome</keyword>
<gene>
    <name evidence="3" type="ORF">Clacol_008551</name>
</gene>
<dbReference type="EMBL" id="BPWL01000009">
    <property type="protein sequence ID" value="GJJ14287.1"/>
    <property type="molecule type" value="Genomic_DNA"/>
</dbReference>
<feature type="domain" description="MPN" evidence="2">
    <location>
        <begin position="4"/>
        <end position="138"/>
    </location>
</feature>
<reference evidence="3" key="1">
    <citation type="submission" date="2021-10" db="EMBL/GenBank/DDBJ databases">
        <title>De novo Genome Assembly of Clathrus columnatus (Basidiomycota, Fungi) Using Illumina and Nanopore Sequence Data.</title>
        <authorList>
            <person name="Ogiso-Tanaka E."/>
            <person name="Itagaki H."/>
            <person name="Hosoya T."/>
            <person name="Hosaka K."/>
        </authorList>
    </citation>
    <scope>NUCLEOTIDE SEQUENCE</scope>
    <source>
        <strain evidence="3">MO-923</strain>
    </source>
</reference>
<comment type="caution">
    <text evidence="3">The sequence shown here is derived from an EMBL/GenBank/DDBJ whole genome shotgun (WGS) entry which is preliminary data.</text>
</comment>
<dbReference type="PANTHER" id="PTHR12941">
    <property type="entry name" value="ER MEMBRANE PROTEIN COMPLEX"/>
    <property type="match status" value="1"/>
</dbReference>
<dbReference type="Pfam" id="PF03665">
    <property type="entry name" value="UPF0172"/>
    <property type="match status" value="1"/>
</dbReference>